<dbReference type="CDD" id="cd00075">
    <property type="entry name" value="HATPase"/>
    <property type="match status" value="1"/>
</dbReference>
<keyword evidence="4" id="KW-0808">Transferase</keyword>
<evidence type="ECO:0000313" key="9">
    <source>
        <dbReference type="EMBL" id="MBO8447853.1"/>
    </source>
</evidence>
<evidence type="ECO:0000313" key="10">
    <source>
        <dbReference type="Proteomes" id="UP000810252"/>
    </source>
</evidence>
<organism evidence="9 10">
    <name type="scientific">Candidatus Cryptobacteroides merdigallinarum</name>
    <dbReference type="NCBI Taxonomy" id="2840770"/>
    <lineage>
        <taxon>Bacteria</taxon>
        <taxon>Pseudomonadati</taxon>
        <taxon>Bacteroidota</taxon>
        <taxon>Bacteroidia</taxon>
        <taxon>Bacteroidales</taxon>
        <taxon>Candidatus Cryptobacteroides</taxon>
    </lineage>
</organism>
<protein>
    <recommendedName>
        <fullName evidence="2">histidine kinase</fullName>
        <ecNumber evidence="2">2.7.13.3</ecNumber>
    </recommendedName>
</protein>
<dbReference type="CDD" id="cd00082">
    <property type="entry name" value="HisKA"/>
    <property type="match status" value="1"/>
</dbReference>
<comment type="caution">
    <text evidence="9">The sequence shown here is derived from an EMBL/GenBank/DDBJ whole genome shotgun (WGS) entry which is preliminary data.</text>
</comment>
<evidence type="ECO:0000256" key="1">
    <source>
        <dbReference type="ARBA" id="ARBA00000085"/>
    </source>
</evidence>
<dbReference type="EC" id="2.7.13.3" evidence="2"/>
<dbReference type="PROSITE" id="PS50109">
    <property type="entry name" value="HIS_KIN"/>
    <property type="match status" value="1"/>
</dbReference>
<reference evidence="9" key="1">
    <citation type="submission" date="2020-10" db="EMBL/GenBank/DDBJ databases">
        <authorList>
            <person name="Gilroy R."/>
        </authorList>
    </citation>
    <scope>NUCLEOTIDE SEQUENCE</scope>
    <source>
        <strain evidence="9">20514</strain>
    </source>
</reference>
<dbReference type="Gene3D" id="3.30.565.10">
    <property type="entry name" value="Histidine kinase-like ATPase, C-terminal domain"/>
    <property type="match status" value="1"/>
</dbReference>
<feature type="transmembrane region" description="Helical" evidence="7">
    <location>
        <begin position="20"/>
        <end position="39"/>
    </location>
</feature>
<dbReference type="InterPro" id="IPR004358">
    <property type="entry name" value="Sig_transdc_His_kin-like_C"/>
</dbReference>
<dbReference type="SMART" id="SM00387">
    <property type="entry name" value="HATPase_c"/>
    <property type="match status" value="1"/>
</dbReference>
<dbReference type="PANTHER" id="PTHR45453">
    <property type="entry name" value="PHOSPHATE REGULON SENSOR PROTEIN PHOR"/>
    <property type="match status" value="1"/>
</dbReference>
<dbReference type="InterPro" id="IPR005467">
    <property type="entry name" value="His_kinase_dom"/>
</dbReference>
<evidence type="ECO:0000256" key="5">
    <source>
        <dbReference type="ARBA" id="ARBA00022777"/>
    </source>
</evidence>
<keyword evidence="7" id="KW-1133">Transmembrane helix</keyword>
<evidence type="ECO:0000256" key="6">
    <source>
        <dbReference type="ARBA" id="ARBA00023012"/>
    </source>
</evidence>
<dbReference type="InterPro" id="IPR036097">
    <property type="entry name" value="HisK_dim/P_sf"/>
</dbReference>
<evidence type="ECO:0000256" key="3">
    <source>
        <dbReference type="ARBA" id="ARBA00022553"/>
    </source>
</evidence>
<dbReference type="GO" id="GO:0000155">
    <property type="term" value="F:phosphorelay sensor kinase activity"/>
    <property type="evidence" value="ECO:0007669"/>
    <property type="project" value="InterPro"/>
</dbReference>
<evidence type="ECO:0000256" key="2">
    <source>
        <dbReference type="ARBA" id="ARBA00012438"/>
    </source>
</evidence>
<keyword evidence="7" id="KW-0812">Transmembrane</keyword>
<keyword evidence="3" id="KW-0597">Phosphoprotein</keyword>
<proteinExistence type="predicted"/>
<dbReference type="FunFam" id="3.30.565.10:FF:000006">
    <property type="entry name" value="Sensor histidine kinase WalK"/>
    <property type="match status" value="1"/>
</dbReference>
<dbReference type="GO" id="GO:0016036">
    <property type="term" value="P:cellular response to phosphate starvation"/>
    <property type="evidence" value="ECO:0007669"/>
    <property type="project" value="TreeGrafter"/>
</dbReference>
<dbReference type="InterPro" id="IPR003661">
    <property type="entry name" value="HisK_dim/P_dom"/>
</dbReference>
<dbReference type="PRINTS" id="PR00344">
    <property type="entry name" value="BCTRLSENSOR"/>
</dbReference>
<dbReference type="SMART" id="SM00388">
    <property type="entry name" value="HisKA"/>
    <property type="match status" value="1"/>
</dbReference>
<dbReference type="AlphaFoldDB" id="A0A9D9EHV9"/>
<evidence type="ECO:0000259" key="8">
    <source>
        <dbReference type="PROSITE" id="PS50109"/>
    </source>
</evidence>
<dbReference type="GO" id="GO:0005886">
    <property type="term" value="C:plasma membrane"/>
    <property type="evidence" value="ECO:0007669"/>
    <property type="project" value="TreeGrafter"/>
</dbReference>
<sequence length="579" mass="66422">MQRSDMERMRRKRSYKRQLLSYFAAVFVIFAILLILFQFRSDMNNRKTMLQDRLSCYADIIAQSEDYAATVALFPPELRVTVIDKDGKVIYDSVEDEDLMDNHGTRPEVKAAAKDKEGGSIRKSDTVGINYFYYAKSYGGYIVRMALPFEYDVKKALRPDSVFILIVVLVFLVALFFIIFLSDKFGEGVTRLHSFAEAAEQGKVDYENMSFPDSELGDIGKQMLESYHRLEQSNQIIALEKERLLLHLHYYEGGIAIFSQERRKVYANAKFVQFVNLMLDRPTPDLDSLWDSEIFRPITEFVERNTDSRVENVPVFQYNVGKGGRVYVLQVLVYPDNGCEVSVNDVTDIEKNRVTKQQMTNNIAHELRTPVSSIRGYLETLTVCKDISAEKRNMFLDRAYVQVMRLSDLIRDIGMITKIEEAPEQLHKEKINLKNVFDEVTDELRPRIEDMGILVENALAPDLVVNGNPSLIYAVFRNLMENSLKYAGKEIKIHVECYARGDGYCHFSYYDTGKGVPEEHLSKIFERFYRVSEGRTRDDGGSGLGLSIVRNAIAFHKGDVRALNRKGGGLEFLFSLSEK</sequence>
<dbReference type="Proteomes" id="UP000810252">
    <property type="component" value="Unassembled WGS sequence"/>
</dbReference>
<dbReference type="InterPro" id="IPR003594">
    <property type="entry name" value="HATPase_dom"/>
</dbReference>
<feature type="domain" description="Histidine kinase" evidence="8">
    <location>
        <begin position="362"/>
        <end position="579"/>
    </location>
</feature>
<dbReference type="SUPFAM" id="SSF55874">
    <property type="entry name" value="ATPase domain of HSP90 chaperone/DNA topoisomerase II/histidine kinase"/>
    <property type="match status" value="1"/>
</dbReference>
<keyword evidence="7" id="KW-0472">Membrane</keyword>
<dbReference type="SUPFAM" id="SSF47384">
    <property type="entry name" value="Homodimeric domain of signal transducing histidine kinase"/>
    <property type="match status" value="1"/>
</dbReference>
<reference evidence="9" key="2">
    <citation type="journal article" date="2021" name="PeerJ">
        <title>Extensive microbial diversity within the chicken gut microbiome revealed by metagenomics and culture.</title>
        <authorList>
            <person name="Gilroy R."/>
            <person name="Ravi A."/>
            <person name="Getino M."/>
            <person name="Pursley I."/>
            <person name="Horton D.L."/>
            <person name="Alikhan N.F."/>
            <person name="Baker D."/>
            <person name="Gharbi K."/>
            <person name="Hall N."/>
            <person name="Watson M."/>
            <person name="Adriaenssens E.M."/>
            <person name="Foster-Nyarko E."/>
            <person name="Jarju S."/>
            <person name="Secka A."/>
            <person name="Antonio M."/>
            <person name="Oren A."/>
            <person name="Chaudhuri R.R."/>
            <person name="La Ragione R."/>
            <person name="Hildebrand F."/>
            <person name="Pallen M.J."/>
        </authorList>
    </citation>
    <scope>NUCLEOTIDE SEQUENCE</scope>
    <source>
        <strain evidence="9">20514</strain>
    </source>
</reference>
<dbReference type="InterPro" id="IPR050351">
    <property type="entry name" value="BphY/WalK/GraS-like"/>
</dbReference>
<keyword evidence="6" id="KW-0902">Two-component regulatory system</keyword>
<keyword evidence="5 9" id="KW-0418">Kinase</keyword>
<name>A0A9D9EHV9_9BACT</name>
<evidence type="ECO:0000256" key="7">
    <source>
        <dbReference type="SAM" id="Phobius"/>
    </source>
</evidence>
<dbReference type="PANTHER" id="PTHR45453:SF1">
    <property type="entry name" value="PHOSPHATE REGULON SENSOR PROTEIN PHOR"/>
    <property type="match status" value="1"/>
</dbReference>
<comment type="catalytic activity">
    <reaction evidence="1">
        <text>ATP + protein L-histidine = ADP + protein N-phospho-L-histidine.</text>
        <dbReference type="EC" id="2.7.13.3"/>
    </reaction>
</comment>
<dbReference type="EMBL" id="JADIMQ010000016">
    <property type="protein sequence ID" value="MBO8447853.1"/>
    <property type="molecule type" value="Genomic_DNA"/>
</dbReference>
<dbReference type="Pfam" id="PF00512">
    <property type="entry name" value="HisKA"/>
    <property type="match status" value="1"/>
</dbReference>
<feature type="transmembrane region" description="Helical" evidence="7">
    <location>
        <begin position="162"/>
        <end position="181"/>
    </location>
</feature>
<gene>
    <name evidence="9" type="ORF">IAC29_01110</name>
</gene>
<dbReference type="InterPro" id="IPR036890">
    <property type="entry name" value="HATPase_C_sf"/>
</dbReference>
<dbReference type="Pfam" id="PF02518">
    <property type="entry name" value="HATPase_c"/>
    <property type="match status" value="1"/>
</dbReference>
<dbReference type="Gene3D" id="1.10.287.130">
    <property type="match status" value="1"/>
</dbReference>
<accession>A0A9D9EHV9</accession>
<evidence type="ECO:0000256" key="4">
    <source>
        <dbReference type="ARBA" id="ARBA00022679"/>
    </source>
</evidence>
<dbReference type="GO" id="GO:0004721">
    <property type="term" value="F:phosphoprotein phosphatase activity"/>
    <property type="evidence" value="ECO:0007669"/>
    <property type="project" value="TreeGrafter"/>
</dbReference>